<organism evidence="2 3">
    <name type="scientific">Henosepilachna vigintioctopunctata</name>
    <dbReference type="NCBI Taxonomy" id="420089"/>
    <lineage>
        <taxon>Eukaryota</taxon>
        <taxon>Metazoa</taxon>
        <taxon>Ecdysozoa</taxon>
        <taxon>Arthropoda</taxon>
        <taxon>Hexapoda</taxon>
        <taxon>Insecta</taxon>
        <taxon>Pterygota</taxon>
        <taxon>Neoptera</taxon>
        <taxon>Endopterygota</taxon>
        <taxon>Coleoptera</taxon>
        <taxon>Polyphaga</taxon>
        <taxon>Cucujiformia</taxon>
        <taxon>Coccinelloidea</taxon>
        <taxon>Coccinellidae</taxon>
        <taxon>Epilachninae</taxon>
        <taxon>Epilachnini</taxon>
        <taxon>Henosepilachna</taxon>
    </lineage>
</organism>
<dbReference type="Proteomes" id="UP001431783">
    <property type="component" value="Unassembled WGS sequence"/>
</dbReference>
<sequence>MDHRGTDLPGGRRGSLQAGLRSVSEGGKKAERQRNTTREGSGGSVTSLDVRCGCQYFQCDSLLPEKGYQGKNSRPTSRLSNNSSLKTSLFVHENTNNTVRFNLDNLDTSIGPNRLPGNNVNNRNMMNNICFLHCSVVKSSREMWGWPK</sequence>
<gene>
    <name evidence="2" type="ORF">WA026_014663</name>
</gene>
<dbReference type="AlphaFoldDB" id="A0AAW1VE42"/>
<evidence type="ECO:0000313" key="2">
    <source>
        <dbReference type="EMBL" id="KAK9891426.1"/>
    </source>
</evidence>
<feature type="region of interest" description="Disordered" evidence="1">
    <location>
        <begin position="1"/>
        <end position="48"/>
    </location>
</feature>
<reference evidence="2 3" key="1">
    <citation type="submission" date="2023-03" db="EMBL/GenBank/DDBJ databases">
        <title>Genome insight into feeding habits of ladybird beetles.</title>
        <authorList>
            <person name="Li H.-S."/>
            <person name="Huang Y.-H."/>
            <person name="Pang H."/>
        </authorList>
    </citation>
    <scope>NUCLEOTIDE SEQUENCE [LARGE SCALE GENOMIC DNA]</scope>
    <source>
        <strain evidence="2">SYSU_2023b</strain>
        <tissue evidence="2">Whole body</tissue>
    </source>
</reference>
<evidence type="ECO:0000313" key="3">
    <source>
        <dbReference type="Proteomes" id="UP001431783"/>
    </source>
</evidence>
<evidence type="ECO:0000256" key="1">
    <source>
        <dbReference type="SAM" id="MobiDB-lite"/>
    </source>
</evidence>
<proteinExistence type="predicted"/>
<comment type="caution">
    <text evidence="2">The sequence shown here is derived from an EMBL/GenBank/DDBJ whole genome shotgun (WGS) entry which is preliminary data.</text>
</comment>
<name>A0AAW1VE42_9CUCU</name>
<protein>
    <submittedName>
        <fullName evidence="2">Uncharacterized protein</fullName>
    </submittedName>
</protein>
<accession>A0AAW1VE42</accession>
<feature type="compositionally biased region" description="Basic and acidic residues" evidence="1">
    <location>
        <begin position="26"/>
        <end position="37"/>
    </location>
</feature>
<dbReference type="EMBL" id="JARQZJ010000128">
    <property type="protein sequence ID" value="KAK9891426.1"/>
    <property type="molecule type" value="Genomic_DNA"/>
</dbReference>
<keyword evidence="3" id="KW-1185">Reference proteome</keyword>